<gene>
    <name evidence="1" type="ORF">JEODO184_01938</name>
</gene>
<keyword evidence="2" id="KW-1185">Reference proteome</keyword>
<sequence length="248" mass="28821">MKKDWAKDFYKMQYEFIGNYGKDFYEVSAVEILSQIGKPIENLLELGSADGSLSRALSNKVSHITTVELVDNLVEKAKEVNPVNINAINGDFLEIDLQNTYDAIIYIDGFGLGDDSAQLNLLKNIKQWLKKDGCGLIDIYQPEHWKKADKIEMYVDPKNMPNIKRRYTYDYKNDVMIDTWWREGEEETKQSQYLKCYTLKEIKDMFEAAGLQIIEYFTNGAMDYETMTYTEDASSEKCMSYRIKVVRS</sequence>
<evidence type="ECO:0000313" key="1">
    <source>
        <dbReference type="EMBL" id="CAD2080452.1"/>
    </source>
</evidence>
<accession>A0A6V7RR72</accession>
<evidence type="ECO:0008006" key="3">
    <source>
        <dbReference type="Google" id="ProtNLM"/>
    </source>
</evidence>
<protein>
    <recommendedName>
        <fullName evidence="3">Methyltransferase domain-containing protein</fullName>
    </recommendedName>
</protein>
<dbReference type="Pfam" id="PF13489">
    <property type="entry name" value="Methyltransf_23"/>
    <property type="match status" value="1"/>
</dbReference>
<dbReference type="InterPro" id="IPR029063">
    <property type="entry name" value="SAM-dependent_MTases_sf"/>
</dbReference>
<dbReference type="Proteomes" id="UP000589351">
    <property type="component" value="Unassembled WGS sequence"/>
</dbReference>
<proteinExistence type="predicted"/>
<dbReference type="EMBL" id="CAJEWD010000008">
    <property type="protein sequence ID" value="CAD2080452.1"/>
    <property type="molecule type" value="Genomic_DNA"/>
</dbReference>
<dbReference type="Gene3D" id="3.40.50.150">
    <property type="entry name" value="Vaccinia Virus protein VP39"/>
    <property type="match status" value="1"/>
</dbReference>
<name>A0A6V7RR72_9STAP</name>
<dbReference type="SUPFAM" id="SSF53335">
    <property type="entry name" value="S-adenosyl-L-methionine-dependent methyltransferases"/>
    <property type="match status" value="1"/>
</dbReference>
<evidence type="ECO:0000313" key="2">
    <source>
        <dbReference type="Proteomes" id="UP000589351"/>
    </source>
</evidence>
<dbReference type="AlphaFoldDB" id="A0A6V7RR72"/>
<dbReference type="CDD" id="cd02440">
    <property type="entry name" value="AdoMet_MTases"/>
    <property type="match status" value="1"/>
</dbReference>
<reference evidence="1 2" key="1">
    <citation type="submission" date="2020-07" db="EMBL/GenBank/DDBJ databases">
        <authorList>
            <person name="Criscuolo A."/>
        </authorList>
    </citation>
    <scope>NUCLEOTIDE SEQUENCE [LARGE SCALE GENOMIC DNA]</scope>
    <source>
        <strain evidence="1">CIP111649</strain>
    </source>
</reference>
<organism evidence="1 2">
    <name type="scientific">Jeotgalicoccus meleagridis</name>
    <dbReference type="NCBI Taxonomy" id="2759181"/>
    <lineage>
        <taxon>Bacteria</taxon>
        <taxon>Bacillati</taxon>
        <taxon>Bacillota</taxon>
        <taxon>Bacilli</taxon>
        <taxon>Bacillales</taxon>
        <taxon>Staphylococcaceae</taxon>
        <taxon>Jeotgalicoccus</taxon>
    </lineage>
</organism>
<dbReference type="RefSeq" id="WP_185126432.1">
    <property type="nucleotide sequence ID" value="NZ_CAJEWD010000008.1"/>
</dbReference>
<comment type="caution">
    <text evidence="1">The sequence shown here is derived from an EMBL/GenBank/DDBJ whole genome shotgun (WGS) entry which is preliminary data.</text>
</comment>